<sequence>MYKLSAAVAALATLTQVSLVSAHGGVLSYNIAGTTYNGFVAYDSPTGQSTIQREWDSYDPIQDPTDSYMSCNEDGANLGSGQEYATVAAGSQIIAYWNNPWPHTIGPVMVYMADCSGDCTDATTSDLEW</sequence>
<dbReference type="RefSeq" id="XP_007768173.1">
    <property type="nucleotide sequence ID" value="XM_007769983.1"/>
</dbReference>
<evidence type="ECO:0000256" key="2">
    <source>
        <dbReference type="RuleBase" id="RU368122"/>
    </source>
</evidence>
<evidence type="ECO:0000313" key="6">
    <source>
        <dbReference type="Proteomes" id="UP000053558"/>
    </source>
</evidence>
<dbReference type="OrthoDB" id="4849160at2759"/>
<dbReference type="GO" id="GO:0030245">
    <property type="term" value="P:cellulose catabolic process"/>
    <property type="evidence" value="ECO:0007669"/>
    <property type="project" value="UniProtKB-UniRule"/>
</dbReference>
<dbReference type="InterPro" id="IPR005103">
    <property type="entry name" value="AA9_LPMO"/>
</dbReference>
<dbReference type="PANTHER" id="PTHR33353:SF19">
    <property type="entry name" value="GLYCOSYLHYDROLASE FAMILY 61-8 PROTEIN"/>
    <property type="match status" value="1"/>
</dbReference>
<comment type="caution">
    <text evidence="5">The sequence shown here is derived from an EMBL/GenBank/DDBJ whole genome shotgun (WGS) entry which is preliminary data.</text>
</comment>
<proteinExistence type="predicted"/>
<feature type="domain" description="Auxiliary Activity family 9 catalytic" evidence="4">
    <location>
        <begin position="23"/>
        <end position="129"/>
    </location>
</feature>
<feature type="chain" id="PRO_5024298036" description="AA9 family lytic polysaccharide monooxygenase" evidence="3">
    <location>
        <begin position="23"/>
        <end position="129"/>
    </location>
</feature>
<organism evidence="5 6">
    <name type="scientific">Coniophora puteana (strain RWD-64-598)</name>
    <name type="common">Brown rot fungus</name>
    <dbReference type="NCBI Taxonomy" id="741705"/>
    <lineage>
        <taxon>Eukaryota</taxon>
        <taxon>Fungi</taxon>
        <taxon>Dikarya</taxon>
        <taxon>Basidiomycota</taxon>
        <taxon>Agaricomycotina</taxon>
        <taxon>Agaricomycetes</taxon>
        <taxon>Agaricomycetidae</taxon>
        <taxon>Boletales</taxon>
        <taxon>Coniophorineae</taxon>
        <taxon>Coniophoraceae</taxon>
        <taxon>Coniophora</taxon>
    </lineage>
</organism>
<comment type="subcellular location">
    <subcellularLocation>
        <location evidence="2">Secreted</location>
    </subcellularLocation>
</comment>
<keyword evidence="3" id="KW-0732">Signal</keyword>
<evidence type="ECO:0000259" key="4">
    <source>
        <dbReference type="Pfam" id="PF03443"/>
    </source>
</evidence>
<dbReference type="Proteomes" id="UP000053558">
    <property type="component" value="Unassembled WGS sequence"/>
</dbReference>
<dbReference type="Gene3D" id="2.70.50.70">
    <property type="match status" value="1"/>
</dbReference>
<dbReference type="InterPro" id="IPR049892">
    <property type="entry name" value="AA9"/>
</dbReference>
<dbReference type="EC" id="1.14.99.56" evidence="2"/>
<feature type="non-terminal residue" evidence="5">
    <location>
        <position position="129"/>
    </location>
</feature>
<dbReference type="AlphaFoldDB" id="A0A5M3MUZ5"/>
<protein>
    <recommendedName>
        <fullName evidence="2">AA9 family lytic polysaccharide monooxygenase</fullName>
        <ecNumber evidence="2">1.14.99.56</ecNumber>
    </recommendedName>
    <alternativeName>
        <fullName evidence="2">Endo-beta-1,4-glucanase</fullName>
    </alternativeName>
    <alternativeName>
        <fullName evidence="2">Glycosyl hydrolase 61 family protein</fullName>
    </alternativeName>
</protein>
<name>A0A5M3MUZ5_CONPW</name>
<dbReference type="Pfam" id="PF03443">
    <property type="entry name" value="AA9"/>
    <property type="match status" value="1"/>
</dbReference>
<dbReference type="PANTHER" id="PTHR33353">
    <property type="entry name" value="PUTATIVE (AFU_ORTHOLOGUE AFUA_1G12560)-RELATED"/>
    <property type="match status" value="1"/>
</dbReference>
<dbReference type="GeneID" id="19206480"/>
<dbReference type="KEGG" id="cput:CONPUDRAFT_180590"/>
<keyword evidence="6" id="KW-1185">Reference proteome</keyword>
<keyword evidence="1 2" id="KW-1015">Disulfide bond</keyword>
<evidence type="ECO:0000256" key="3">
    <source>
        <dbReference type="SAM" id="SignalP"/>
    </source>
</evidence>
<keyword evidence="2" id="KW-0964">Secreted</keyword>
<comment type="domain">
    <text evidence="2">Has a modular structure: an endo-beta-1,4-glucanase catalytic module at the N-terminus, a linker rich in serines and threonines, and a C-terminal carbohydrate-binding module (CBM).</text>
</comment>
<comment type="function">
    <text evidence="2">Lytic polysaccharide monooxygenase (LMPO) that depolymerizes crystalline and amorphous polysaccharides via the oxidation of scissile alpha- or beta-(1-4)-glycosidic bonds, yielding C1 and/or C4 oxidation products. Catalysis by LPMOs requires the reduction of the active-site copper from Cu(II) to Cu(I) by a reducing agent and H(2)O(2) or O(2) as a cosubstrate.</text>
</comment>
<keyword evidence="2" id="KW-0136">Cellulose degradation</keyword>
<comment type="catalytic activity">
    <reaction evidence="2">
        <text>[(1-&gt;4)-beta-D-glucosyl]n+m + reduced acceptor + O2 = 4-dehydro-beta-D-glucosyl-[(1-&gt;4)-beta-D-glucosyl]n-1 + [(1-&gt;4)-beta-D-glucosyl]m + acceptor + H2O.</text>
        <dbReference type="EC" id="1.14.99.56"/>
    </reaction>
</comment>
<reference evidence="6" key="1">
    <citation type="journal article" date="2012" name="Science">
        <title>The Paleozoic origin of enzymatic lignin decomposition reconstructed from 31 fungal genomes.</title>
        <authorList>
            <person name="Floudas D."/>
            <person name="Binder M."/>
            <person name="Riley R."/>
            <person name="Barry K."/>
            <person name="Blanchette R.A."/>
            <person name="Henrissat B."/>
            <person name="Martinez A.T."/>
            <person name="Otillar R."/>
            <person name="Spatafora J.W."/>
            <person name="Yadav J.S."/>
            <person name="Aerts A."/>
            <person name="Benoit I."/>
            <person name="Boyd A."/>
            <person name="Carlson A."/>
            <person name="Copeland A."/>
            <person name="Coutinho P.M."/>
            <person name="de Vries R.P."/>
            <person name="Ferreira P."/>
            <person name="Findley K."/>
            <person name="Foster B."/>
            <person name="Gaskell J."/>
            <person name="Glotzer D."/>
            <person name="Gorecki P."/>
            <person name="Heitman J."/>
            <person name="Hesse C."/>
            <person name="Hori C."/>
            <person name="Igarashi K."/>
            <person name="Jurgens J.A."/>
            <person name="Kallen N."/>
            <person name="Kersten P."/>
            <person name="Kohler A."/>
            <person name="Kuees U."/>
            <person name="Kumar T.K.A."/>
            <person name="Kuo A."/>
            <person name="LaButti K."/>
            <person name="Larrondo L.F."/>
            <person name="Lindquist E."/>
            <person name="Ling A."/>
            <person name="Lombard V."/>
            <person name="Lucas S."/>
            <person name="Lundell T."/>
            <person name="Martin R."/>
            <person name="McLaughlin D.J."/>
            <person name="Morgenstern I."/>
            <person name="Morin E."/>
            <person name="Murat C."/>
            <person name="Nagy L.G."/>
            <person name="Nolan M."/>
            <person name="Ohm R.A."/>
            <person name="Patyshakuliyeva A."/>
            <person name="Rokas A."/>
            <person name="Ruiz-Duenas F.J."/>
            <person name="Sabat G."/>
            <person name="Salamov A."/>
            <person name="Samejima M."/>
            <person name="Schmutz J."/>
            <person name="Slot J.C."/>
            <person name="St John F."/>
            <person name="Stenlid J."/>
            <person name="Sun H."/>
            <person name="Sun S."/>
            <person name="Syed K."/>
            <person name="Tsang A."/>
            <person name="Wiebenga A."/>
            <person name="Young D."/>
            <person name="Pisabarro A."/>
            <person name="Eastwood D.C."/>
            <person name="Martin F."/>
            <person name="Cullen D."/>
            <person name="Grigoriev I.V."/>
            <person name="Hibbett D.S."/>
        </authorList>
    </citation>
    <scope>NUCLEOTIDE SEQUENCE [LARGE SCALE GENOMIC DNA]</scope>
    <source>
        <strain evidence="6">RWD-64-598 SS2</strain>
    </source>
</reference>
<evidence type="ECO:0000256" key="1">
    <source>
        <dbReference type="ARBA" id="ARBA00023157"/>
    </source>
</evidence>
<accession>A0A5M3MUZ5</accession>
<dbReference type="GO" id="GO:0005576">
    <property type="term" value="C:extracellular region"/>
    <property type="evidence" value="ECO:0007669"/>
    <property type="project" value="UniProtKB-SubCell"/>
</dbReference>
<gene>
    <name evidence="5" type="ORF">CONPUDRAFT_180590</name>
</gene>
<dbReference type="GO" id="GO:0008810">
    <property type="term" value="F:cellulase activity"/>
    <property type="evidence" value="ECO:0007669"/>
    <property type="project" value="UniProtKB-UniRule"/>
</dbReference>
<keyword evidence="2" id="KW-0624">Polysaccharide degradation</keyword>
<keyword evidence="2" id="KW-0119">Carbohydrate metabolism</keyword>
<feature type="signal peptide" evidence="3">
    <location>
        <begin position="1"/>
        <end position="22"/>
    </location>
</feature>
<evidence type="ECO:0000313" key="5">
    <source>
        <dbReference type="EMBL" id="EIW82545.1"/>
    </source>
</evidence>
<dbReference type="GO" id="GO:0030248">
    <property type="term" value="F:cellulose binding"/>
    <property type="evidence" value="ECO:0007669"/>
    <property type="project" value="UniProtKB-UniRule"/>
</dbReference>
<dbReference type="EMBL" id="JH711577">
    <property type="protein sequence ID" value="EIW82545.1"/>
    <property type="molecule type" value="Genomic_DNA"/>
</dbReference>